<feature type="region of interest" description="Disordered" evidence="1">
    <location>
        <begin position="1"/>
        <end position="29"/>
    </location>
</feature>
<protein>
    <recommendedName>
        <fullName evidence="2">FAD dependent oxidoreductase domain-containing protein</fullName>
    </recommendedName>
</protein>
<dbReference type="Pfam" id="PF01266">
    <property type="entry name" value="DAO"/>
    <property type="match status" value="1"/>
</dbReference>
<dbReference type="InterPro" id="IPR036188">
    <property type="entry name" value="FAD/NAD-bd_sf"/>
</dbReference>
<comment type="caution">
    <text evidence="3">The sequence shown here is derived from an EMBL/GenBank/DDBJ whole genome shotgun (WGS) entry which is preliminary data.</text>
</comment>
<dbReference type="InterPro" id="IPR006076">
    <property type="entry name" value="FAD-dep_OxRdtase"/>
</dbReference>
<evidence type="ECO:0000259" key="2">
    <source>
        <dbReference type="Pfam" id="PF01266"/>
    </source>
</evidence>
<feature type="domain" description="FAD dependent oxidoreductase" evidence="2">
    <location>
        <begin position="36"/>
        <end position="415"/>
    </location>
</feature>
<dbReference type="AlphaFoldDB" id="A0A4S3JPU2"/>
<evidence type="ECO:0000313" key="3">
    <source>
        <dbReference type="EMBL" id="THC97709.1"/>
    </source>
</evidence>
<sequence length="455" mass="50874">MPKPFPVDHGTTSFWRSQPHSLDNHRSTDTLPDTSDIVVIGAGFAGAATAYHCLQRSRTSSVETHSLVILEAREACSGATGRNGGHLKPDPYYQIGIFAAEHGVELAEEVADFEMQHLFDLQSFTECEQIECDLDLNRVMDVQFDDQHCANTKARYDFLLSHGAKRVREVDFYPQESAEEVSGVKGARGCFSYRTGRIWPYKLVMQLLKGAISAGANLQTHTPVHRVSDSPDADGRWTVTTSRGSIRAKWVVFASNAYTSAIAPEYANQIVPVRGVCSRIVVPNPPKKPMESSYTFRFNAWDYDYMIPRPDGSIIVGGAKSTFYHNRNDWYNNADDSKLIDSAVRYFDNYMQRHFQGWEDSGAYTDRVWTGIMGYTTDTLPHIGHVPRKPGQMIIAGFNGHGMPQIFLSAKGIAAMIVDGAPYEETGLPHLFKTTAARLERQKNNVLTHENVPRE</sequence>
<dbReference type="Proteomes" id="UP000308092">
    <property type="component" value="Unassembled WGS sequence"/>
</dbReference>
<reference evidence="3 4" key="1">
    <citation type="submission" date="2019-03" db="EMBL/GenBank/DDBJ databases">
        <title>The genome sequence of a newly discovered highly antifungal drug resistant Aspergillus species, Aspergillus tanneri NIH 1004.</title>
        <authorList>
            <person name="Mounaud S."/>
            <person name="Singh I."/>
            <person name="Joardar V."/>
            <person name="Pakala S."/>
            <person name="Pakala S."/>
            <person name="Venepally P."/>
            <person name="Hoover J."/>
            <person name="Nierman W."/>
            <person name="Chung J."/>
            <person name="Losada L."/>
        </authorList>
    </citation>
    <scope>NUCLEOTIDE SEQUENCE [LARGE SCALE GENOMIC DNA]</scope>
    <source>
        <strain evidence="3 4">NIH1004</strain>
    </source>
</reference>
<proteinExistence type="predicted"/>
<name>A0A4S3JPU2_9EURO</name>
<keyword evidence="4" id="KW-1185">Reference proteome</keyword>
<gene>
    <name evidence="3" type="ORF">EYZ11_002815</name>
</gene>
<dbReference type="Gene3D" id="3.30.9.10">
    <property type="entry name" value="D-Amino Acid Oxidase, subunit A, domain 2"/>
    <property type="match status" value="1"/>
</dbReference>
<dbReference type="PANTHER" id="PTHR13847">
    <property type="entry name" value="SARCOSINE DEHYDROGENASE-RELATED"/>
    <property type="match status" value="1"/>
</dbReference>
<dbReference type="SUPFAM" id="SSF51905">
    <property type="entry name" value="FAD/NAD(P)-binding domain"/>
    <property type="match status" value="1"/>
</dbReference>
<dbReference type="GO" id="GO:0005737">
    <property type="term" value="C:cytoplasm"/>
    <property type="evidence" value="ECO:0007669"/>
    <property type="project" value="TreeGrafter"/>
</dbReference>
<dbReference type="EMBL" id="SOSA01000066">
    <property type="protein sequence ID" value="THC97709.1"/>
    <property type="molecule type" value="Genomic_DNA"/>
</dbReference>
<dbReference type="Gene3D" id="3.50.50.60">
    <property type="entry name" value="FAD/NAD(P)-binding domain"/>
    <property type="match status" value="1"/>
</dbReference>
<dbReference type="PANTHER" id="PTHR13847:SF279">
    <property type="entry name" value="FAD DEPENDENT OXIDOREDUCTASE DOMAIN-CONTAINING PROTEIN-RELATED"/>
    <property type="match status" value="1"/>
</dbReference>
<organism evidence="3 4">
    <name type="scientific">Aspergillus tanneri</name>
    <dbReference type="NCBI Taxonomy" id="1220188"/>
    <lineage>
        <taxon>Eukaryota</taxon>
        <taxon>Fungi</taxon>
        <taxon>Dikarya</taxon>
        <taxon>Ascomycota</taxon>
        <taxon>Pezizomycotina</taxon>
        <taxon>Eurotiomycetes</taxon>
        <taxon>Eurotiomycetidae</taxon>
        <taxon>Eurotiales</taxon>
        <taxon>Aspergillaceae</taxon>
        <taxon>Aspergillus</taxon>
        <taxon>Aspergillus subgen. Circumdati</taxon>
    </lineage>
</organism>
<evidence type="ECO:0000256" key="1">
    <source>
        <dbReference type="SAM" id="MobiDB-lite"/>
    </source>
</evidence>
<dbReference type="STRING" id="1220188.A0A4S3JPU2"/>
<dbReference type="VEuPathDB" id="FungiDB:EYZ11_002815"/>
<evidence type="ECO:0000313" key="4">
    <source>
        <dbReference type="Proteomes" id="UP000308092"/>
    </source>
</evidence>
<accession>A0A4S3JPU2</accession>
<feature type="compositionally biased region" description="Polar residues" evidence="1">
    <location>
        <begin position="10"/>
        <end position="21"/>
    </location>
</feature>